<evidence type="ECO:0000313" key="3">
    <source>
        <dbReference type="Proteomes" id="UP000549052"/>
    </source>
</evidence>
<keyword evidence="1" id="KW-0812">Transmembrane</keyword>
<dbReference type="EMBL" id="JACGXN010000003">
    <property type="protein sequence ID" value="MBA8879022.1"/>
    <property type="molecule type" value="Genomic_DNA"/>
</dbReference>
<evidence type="ECO:0000256" key="1">
    <source>
        <dbReference type="SAM" id="Phobius"/>
    </source>
</evidence>
<comment type="caution">
    <text evidence="2">The sequence shown here is derived from an EMBL/GenBank/DDBJ whole genome shotgun (WGS) entry which is preliminary data.</text>
</comment>
<name>A0A839EJI9_9HYPH</name>
<protein>
    <submittedName>
        <fullName evidence="2">Membrane-associated phospholipid phosphatase</fullName>
    </submittedName>
</protein>
<proteinExistence type="predicted"/>
<accession>A0A839EJI9</accession>
<gene>
    <name evidence="2" type="ORF">FHW16_002740</name>
</gene>
<keyword evidence="1" id="KW-0472">Membrane</keyword>
<keyword evidence="1" id="KW-1133">Transmembrane helix</keyword>
<dbReference type="Proteomes" id="UP000549052">
    <property type="component" value="Unassembled WGS sequence"/>
</dbReference>
<sequence length="104" mass="11264">MTLAEYNRCRYRAKRYSLILFCSFVGASLSAAGQNLPFVVIFGLGFGVAAGLLAIQIKHISAFSCPRCGKDPLTWVSSDPNDADGATYDSLSTICLNCKFDLQT</sequence>
<keyword evidence="3" id="KW-1185">Reference proteome</keyword>
<dbReference type="AlphaFoldDB" id="A0A839EJI9"/>
<evidence type="ECO:0000313" key="2">
    <source>
        <dbReference type="EMBL" id="MBA8879022.1"/>
    </source>
</evidence>
<feature type="transmembrane region" description="Helical" evidence="1">
    <location>
        <begin position="16"/>
        <end position="32"/>
    </location>
</feature>
<organism evidence="2 3">
    <name type="scientific">Phyllobacterium myrsinacearum</name>
    <dbReference type="NCBI Taxonomy" id="28101"/>
    <lineage>
        <taxon>Bacteria</taxon>
        <taxon>Pseudomonadati</taxon>
        <taxon>Pseudomonadota</taxon>
        <taxon>Alphaproteobacteria</taxon>
        <taxon>Hyphomicrobiales</taxon>
        <taxon>Phyllobacteriaceae</taxon>
        <taxon>Phyllobacterium</taxon>
    </lineage>
</organism>
<feature type="transmembrane region" description="Helical" evidence="1">
    <location>
        <begin position="38"/>
        <end position="57"/>
    </location>
</feature>
<reference evidence="2 3" key="1">
    <citation type="submission" date="2020-07" db="EMBL/GenBank/DDBJ databases">
        <title>Genomic Encyclopedia of Type Strains, Phase IV (KMG-V): Genome sequencing to study the core and pangenomes of soil and plant-associated prokaryotes.</title>
        <authorList>
            <person name="Whitman W."/>
        </authorList>
    </citation>
    <scope>NUCLEOTIDE SEQUENCE [LARGE SCALE GENOMIC DNA]</scope>
    <source>
        <strain evidence="2 3">AN3</strain>
    </source>
</reference>